<dbReference type="RefSeq" id="XP_031380134.1">
    <property type="nucleotide sequence ID" value="XM_031524274.1"/>
</dbReference>
<feature type="chain" id="PRO_5044652679" evidence="1">
    <location>
        <begin position="28"/>
        <end position="359"/>
    </location>
</feature>
<accession>A0A6P8CHE1</accession>
<dbReference type="RefSeq" id="XP_031380132.1">
    <property type="nucleotide sequence ID" value="XM_031524272.1"/>
</dbReference>
<evidence type="ECO:0000313" key="4">
    <source>
        <dbReference type="RefSeq" id="XP_031380128.1"/>
    </source>
</evidence>
<dbReference type="GeneID" id="116195254"/>
<dbReference type="RefSeq" id="XP_031380131.1">
    <property type="nucleotide sequence ID" value="XM_031524271.1"/>
</dbReference>
<dbReference type="PANTHER" id="PTHR21234:SF43">
    <property type="entry name" value="OS06G0112100 PROTEIN"/>
    <property type="match status" value="1"/>
</dbReference>
<dbReference type="RefSeq" id="XP_031380129.1">
    <property type="nucleotide sequence ID" value="XM_031524269.1"/>
</dbReference>
<evidence type="ECO:0000313" key="5">
    <source>
        <dbReference type="RefSeq" id="XP_031380129.1"/>
    </source>
</evidence>
<feature type="signal peptide" evidence="1">
    <location>
        <begin position="1"/>
        <end position="27"/>
    </location>
</feature>
<reference evidence="3" key="1">
    <citation type="journal article" date="2020" name="Plant Biotechnol. J.">
        <title>The pomegranate (Punica granatum L.) draft genome dissects genetic divergence between soft- and hard-seeded cultivars.</title>
        <authorList>
            <person name="Luo X."/>
            <person name="Li H."/>
            <person name="Wu Z."/>
            <person name="Yao W."/>
            <person name="Zhao P."/>
            <person name="Cao D."/>
            <person name="Yu H."/>
            <person name="Li K."/>
            <person name="Poudel K."/>
            <person name="Zhao D."/>
            <person name="Zhang F."/>
            <person name="Xia X."/>
            <person name="Chen L."/>
            <person name="Wang Q."/>
            <person name="Jing D."/>
            <person name="Cao S."/>
        </authorList>
    </citation>
    <scope>NUCLEOTIDE SEQUENCE [LARGE SCALE GENOMIC DNA]</scope>
</reference>
<dbReference type="GO" id="GO:0003824">
    <property type="term" value="F:catalytic activity"/>
    <property type="evidence" value="ECO:0007669"/>
    <property type="project" value="InterPro"/>
</dbReference>
<dbReference type="Pfam" id="PF01048">
    <property type="entry name" value="PNP_UDP_1"/>
    <property type="match status" value="1"/>
</dbReference>
<name>A0A6P8CHE1_PUNGR</name>
<organism evidence="3 4">
    <name type="scientific">Punica granatum</name>
    <name type="common">Pomegranate</name>
    <dbReference type="NCBI Taxonomy" id="22663"/>
    <lineage>
        <taxon>Eukaryota</taxon>
        <taxon>Viridiplantae</taxon>
        <taxon>Streptophyta</taxon>
        <taxon>Embryophyta</taxon>
        <taxon>Tracheophyta</taxon>
        <taxon>Spermatophyta</taxon>
        <taxon>Magnoliopsida</taxon>
        <taxon>eudicotyledons</taxon>
        <taxon>Gunneridae</taxon>
        <taxon>Pentapetalae</taxon>
        <taxon>rosids</taxon>
        <taxon>malvids</taxon>
        <taxon>Myrtales</taxon>
        <taxon>Lythraceae</taxon>
        <taxon>Punica</taxon>
    </lineage>
</organism>
<dbReference type="RefSeq" id="XP_031380128.1">
    <property type="nucleotide sequence ID" value="XM_031524268.1"/>
</dbReference>
<dbReference type="InterPro" id="IPR035994">
    <property type="entry name" value="Nucleoside_phosphorylase_sf"/>
</dbReference>
<evidence type="ECO:0000313" key="8">
    <source>
        <dbReference type="RefSeq" id="XP_031380133.1"/>
    </source>
</evidence>
<sequence length="359" mass="39233">MMMMMMMMGNTLLLLFLACFFINPASAPPTMDAPLHSINYHHRHPDGQFLGLLMAYPTEERVLQSSGVFVPDPLTPLFHLAGRRFNIGKIGNVPVVYVMSGEQMFCEAMMVTPCIGQVNAAITVQILVDTFDILGVVHYGTAGSINSSLSLGDVSVPASVALTSSWKWLQDFKSEAAQSPELKFGDYNLPRQGPNLLAAVEFTPTQVYSNGLPMKETFWLPVDPKWFDLATQLQNVQLEQCLNKTDCLPETPKVVYGLLGATADVFLDNVAYGQYLFQTFNISTVDEESAAVIMVCSSNEIPGIVFRGISDMAGGEHKLLSGSLSSLAASNALSAALKFIGMFDDEGQQTEPQQQWPLI</sequence>
<gene>
    <name evidence="4 5 6 7 8 9 10 11" type="primary">LOC116195254</name>
</gene>
<evidence type="ECO:0000313" key="3">
    <source>
        <dbReference type="Proteomes" id="UP000515151"/>
    </source>
</evidence>
<dbReference type="CDD" id="cd09008">
    <property type="entry name" value="MTAN"/>
    <property type="match status" value="1"/>
</dbReference>
<dbReference type="GO" id="GO:0009116">
    <property type="term" value="P:nucleoside metabolic process"/>
    <property type="evidence" value="ECO:0007669"/>
    <property type="project" value="InterPro"/>
</dbReference>
<dbReference type="RefSeq" id="XP_031380136.1">
    <property type="nucleotide sequence ID" value="XM_031524276.1"/>
</dbReference>
<feature type="domain" description="Nucleoside phosphorylase" evidence="2">
    <location>
        <begin position="66"/>
        <end position="318"/>
    </location>
</feature>
<dbReference type="RefSeq" id="XP_031380133.1">
    <property type="nucleotide sequence ID" value="XM_031524273.1"/>
</dbReference>
<keyword evidence="1" id="KW-0732">Signal</keyword>
<evidence type="ECO:0000313" key="10">
    <source>
        <dbReference type="RefSeq" id="XP_031380135.1"/>
    </source>
</evidence>
<dbReference type="Proteomes" id="UP000515151">
    <property type="component" value="Chromosome 2"/>
</dbReference>
<protein>
    <submittedName>
        <fullName evidence="4 5">Bark storage protein A-like isoform X1</fullName>
    </submittedName>
</protein>
<keyword evidence="3" id="KW-1185">Reference proteome</keyword>
<evidence type="ECO:0000259" key="2">
    <source>
        <dbReference type="Pfam" id="PF01048"/>
    </source>
</evidence>
<dbReference type="OrthoDB" id="1916878at2759"/>
<dbReference type="RefSeq" id="XP_031380135.1">
    <property type="nucleotide sequence ID" value="XM_031524275.1"/>
</dbReference>
<evidence type="ECO:0000313" key="7">
    <source>
        <dbReference type="RefSeq" id="XP_031380132.1"/>
    </source>
</evidence>
<proteinExistence type="predicted"/>
<dbReference type="Gene3D" id="3.40.50.1580">
    <property type="entry name" value="Nucleoside phosphorylase domain"/>
    <property type="match status" value="1"/>
</dbReference>
<dbReference type="SUPFAM" id="SSF53167">
    <property type="entry name" value="Purine and uridine phosphorylases"/>
    <property type="match status" value="1"/>
</dbReference>
<dbReference type="InterPro" id="IPR000845">
    <property type="entry name" value="Nucleoside_phosphorylase_d"/>
</dbReference>
<evidence type="ECO:0000256" key="1">
    <source>
        <dbReference type="SAM" id="SignalP"/>
    </source>
</evidence>
<dbReference type="AlphaFoldDB" id="A0A6P8CHE1"/>
<reference evidence="4 5" key="2">
    <citation type="submission" date="2025-04" db="UniProtKB">
        <authorList>
            <consortium name="RefSeq"/>
        </authorList>
    </citation>
    <scope>IDENTIFICATION</scope>
    <source>
        <tissue evidence="4 5">Leaf</tissue>
    </source>
</reference>
<evidence type="ECO:0000313" key="9">
    <source>
        <dbReference type="RefSeq" id="XP_031380134.1"/>
    </source>
</evidence>
<evidence type="ECO:0000313" key="6">
    <source>
        <dbReference type="RefSeq" id="XP_031380131.1"/>
    </source>
</evidence>
<evidence type="ECO:0000313" key="11">
    <source>
        <dbReference type="RefSeq" id="XP_031380136.1"/>
    </source>
</evidence>
<dbReference type="PANTHER" id="PTHR21234">
    <property type="entry name" value="PURINE NUCLEOSIDE PHOSPHORYLASE"/>
    <property type="match status" value="1"/>
</dbReference>